<accession>A0A5J5BXD2</accession>
<evidence type="ECO:0000256" key="1">
    <source>
        <dbReference type="ARBA" id="ARBA00004167"/>
    </source>
</evidence>
<evidence type="ECO:0000313" key="10">
    <source>
        <dbReference type="EMBL" id="KAA8547833.1"/>
    </source>
</evidence>
<evidence type="ECO:0000256" key="3">
    <source>
        <dbReference type="ARBA" id="ARBA00022692"/>
    </source>
</evidence>
<keyword evidence="4" id="KW-0735">Signal-anchor</keyword>
<feature type="region of interest" description="Disordered" evidence="7">
    <location>
        <begin position="486"/>
        <end position="506"/>
    </location>
</feature>
<dbReference type="GO" id="GO:0016413">
    <property type="term" value="F:O-acetyltransferase activity"/>
    <property type="evidence" value="ECO:0007669"/>
    <property type="project" value="InterPro"/>
</dbReference>
<evidence type="ECO:0000313" key="11">
    <source>
        <dbReference type="Proteomes" id="UP000325577"/>
    </source>
</evidence>
<dbReference type="Proteomes" id="UP000325577">
    <property type="component" value="Linkage Group LG1"/>
</dbReference>
<dbReference type="InterPro" id="IPR025846">
    <property type="entry name" value="TBL_N"/>
</dbReference>
<evidence type="ECO:0000256" key="7">
    <source>
        <dbReference type="SAM" id="MobiDB-lite"/>
    </source>
</evidence>
<name>A0A5J5BXD2_9ASTE</name>
<protein>
    <recommendedName>
        <fullName evidence="12">Trichome birefringence-like N-terminal domain-containing protein</fullName>
    </recommendedName>
</protein>
<sequence length="506" mass="57477">MKVNAFEFPSGKNTPLSSCKNAILPILTLTLLTSLPLYLYNNSPSPLQSVEIHDNNASIPLYQKNNSTSPLQSVEIHDNNASIPLYQKNNSTLPLQSVEIHDNNGSIPLYQKNNSTSPLQSPGNGITSNDSASIKKQSCNLFRGNWVLDTKGPYYTNETKCVIDDRQNCMKFGRPDTEFLKWRWKPDECELPLFDAGQFLELVRGKTLAFVGDSVGRNQMQSLVCLLASVASPVDVSYVPDTRFRRWLYPDYNFTMAALWSPLLTKVREADDAGNFSRTSLMNLYLDEADEAWTAHIEDVDIVVISAGQWFLRPFIYYENGSISGCRLCHKENITDLSIFYGYRMAFRTVFRTLLNLKNYKGLTFLRTFSPAHFENGDWDKGGNCGRQRPFTKQEMKLDGYTLELYRTQVEEFRAAEREGRKRGLKWRLLDTSEAMVLRADGHPNHYGHWSNGNKTTADCVHWCLPGPVDTWNEFLLQILKMEGEGEGKGEGEGSSIDGKLEKNFR</sequence>
<dbReference type="GO" id="GO:0005794">
    <property type="term" value="C:Golgi apparatus"/>
    <property type="evidence" value="ECO:0007669"/>
    <property type="project" value="TreeGrafter"/>
</dbReference>
<dbReference type="Pfam" id="PF14416">
    <property type="entry name" value="PMR5N"/>
    <property type="match status" value="1"/>
</dbReference>
<reference evidence="10 11" key="1">
    <citation type="submission" date="2019-09" db="EMBL/GenBank/DDBJ databases">
        <title>A chromosome-level genome assembly of the Chinese tupelo Nyssa sinensis.</title>
        <authorList>
            <person name="Yang X."/>
            <person name="Kang M."/>
            <person name="Yang Y."/>
            <person name="Xiong H."/>
            <person name="Wang M."/>
            <person name="Zhang Z."/>
            <person name="Wang Z."/>
            <person name="Wu H."/>
            <person name="Ma T."/>
            <person name="Liu J."/>
            <person name="Xi Z."/>
        </authorList>
    </citation>
    <scope>NUCLEOTIDE SEQUENCE [LARGE SCALE GENOMIC DNA]</scope>
    <source>
        <strain evidence="10">J267</strain>
        <tissue evidence="10">Leaf</tissue>
    </source>
</reference>
<evidence type="ECO:0000259" key="8">
    <source>
        <dbReference type="Pfam" id="PF13839"/>
    </source>
</evidence>
<dbReference type="PANTHER" id="PTHR32285:SF13">
    <property type="entry name" value="TRICHOME BIREFRINGENCE-LIKE N-TERMINAL DOMAIN-CONTAINING PROTEIN"/>
    <property type="match status" value="1"/>
</dbReference>
<dbReference type="InterPro" id="IPR029962">
    <property type="entry name" value="TBL"/>
</dbReference>
<feature type="domain" description="Trichome birefringence-like C-terminal" evidence="8">
    <location>
        <begin position="191"/>
        <end position="478"/>
    </location>
</feature>
<organism evidence="10 11">
    <name type="scientific">Nyssa sinensis</name>
    <dbReference type="NCBI Taxonomy" id="561372"/>
    <lineage>
        <taxon>Eukaryota</taxon>
        <taxon>Viridiplantae</taxon>
        <taxon>Streptophyta</taxon>
        <taxon>Embryophyta</taxon>
        <taxon>Tracheophyta</taxon>
        <taxon>Spermatophyta</taxon>
        <taxon>Magnoliopsida</taxon>
        <taxon>eudicotyledons</taxon>
        <taxon>Gunneridae</taxon>
        <taxon>Pentapetalae</taxon>
        <taxon>asterids</taxon>
        <taxon>Cornales</taxon>
        <taxon>Nyssaceae</taxon>
        <taxon>Nyssa</taxon>
    </lineage>
</organism>
<dbReference type="Pfam" id="PF13839">
    <property type="entry name" value="PC-Esterase"/>
    <property type="match status" value="1"/>
</dbReference>
<keyword evidence="6" id="KW-0472">Membrane</keyword>
<dbReference type="GO" id="GO:0016020">
    <property type="term" value="C:membrane"/>
    <property type="evidence" value="ECO:0007669"/>
    <property type="project" value="UniProtKB-SubCell"/>
</dbReference>
<gene>
    <name evidence="10" type="ORF">F0562_004262</name>
</gene>
<proteinExistence type="inferred from homology"/>
<evidence type="ECO:0008006" key="12">
    <source>
        <dbReference type="Google" id="ProtNLM"/>
    </source>
</evidence>
<dbReference type="EMBL" id="CM018032">
    <property type="protein sequence ID" value="KAA8547833.1"/>
    <property type="molecule type" value="Genomic_DNA"/>
</dbReference>
<feature type="domain" description="Trichome birefringence-like N-terminal" evidence="9">
    <location>
        <begin position="137"/>
        <end position="190"/>
    </location>
</feature>
<evidence type="ECO:0000256" key="4">
    <source>
        <dbReference type="ARBA" id="ARBA00022968"/>
    </source>
</evidence>
<comment type="similarity">
    <text evidence="2">Belongs to the PC-esterase family. TBL subfamily.</text>
</comment>
<keyword evidence="5" id="KW-1133">Transmembrane helix</keyword>
<dbReference type="InterPro" id="IPR026057">
    <property type="entry name" value="TBL_C"/>
</dbReference>
<keyword evidence="3" id="KW-0812">Transmembrane</keyword>
<keyword evidence="11" id="KW-1185">Reference proteome</keyword>
<dbReference type="PANTHER" id="PTHR32285">
    <property type="entry name" value="PROTEIN TRICHOME BIREFRINGENCE-LIKE 9-RELATED"/>
    <property type="match status" value="1"/>
</dbReference>
<comment type="subcellular location">
    <subcellularLocation>
        <location evidence="1">Membrane</location>
        <topology evidence="1">Single-pass membrane protein</topology>
    </subcellularLocation>
</comment>
<evidence type="ECO:0000256" key="6">
    <source>
        <dbReference type="ARBA" id="ARBA00023136"/>
    </source>
</evidence>
<evidence type="ECO:0000256" key="5">
    <source>
        <dbReference type="ARBA" id="ARBA00022989"/>
    </source>
</evidence>
<evidence type="ECO:0000259" key="9">
    <source>
        <dbReference type="Pfam" id="PF14416"/>
    </source>
</evidence>
<dbReference type="OrthoDB" id="630188at2759"/>
<dbReference type="AlphaFoldDB" id="A0A5J5BXD2"/>
<evidence type="ECO:0000256" key="2">
    <source>
        <dbReference type="ARBA" id="ARBA00007727"/>
    </source>
</evidence>